<reference evidence="3" key="1">
    <citation type="journal article" date="2019" name="Int. J. Syst. Evol. Microbiol.">
        <title>The Global Catalogue of Microorganisms (GCM) 10K type strain sequencing project: providing services to taxonomists for standard genome sequencing and annotation.</title>
        <authorList>
            <consortium name="The Broad Institute Genomics Platform"/>
            <consortium name="The Broad Institute Genome Sequencing Center for Infectious Disease"/>
            <person name="Wu L."/>
            <person name="Ma J."/>
        </authorList>
    </citation>
    <scope>NUCLEOTIDE SEQUENCE [LARGE SCALE GENOMIC DNA]</scope>
    <source>
        <strain evidence="3">CGMCC 4.7643</strain>
    </source>
</reference>
<dbReference type="Gene3D" id="2.50.20.20">
    <property type="match status" value="1"/>
</dbReference>
<evidence type="ECO:0000313" key="2">
    <source>
        <dbReference type="EMBL" id="MFD2462293.1"/>
    </source>
</evidence>
<gene>
    <name evidence="2" type="ORF">ACFSYJ_27050</name>
</gene>
<proteinExistence type="predicted"/>
<dbReference type="EMBL" id="JBHUKU010000015">
    <property type="protein sequence ID" value="MFD2462293.1"/>
    <property type="molecule type" value="Genomic_DNA"/>
</dbReference>
<dbReference type="SUPFAM" id="SSF89392">
    <property type="entry name" value="Prokaryotic lipoproteins and lipoprotein localization factors"/>
    <property type="match status" value="1"/>
</dbReference>
<dbReference type="InterPro" id="IPR029046">
    <property type="entry name" value="LolA/LolB/LppX"/>
</dbReference>
<feature type="signal peptide" evidence="1">
    <location>
        <begin position="1"/>
        <end position="18"/>
    </location>
</feature>
<accession>A0ABW5GNC7</accession>
<organism evidence="2 3">
    <name type="scientific">Amycolatopsis samaneae</name>
    <dbReference type="NCBI Taxonomy" id="664691"/>
    <lineage>
        <taxon>Bacteria</taxon>
        <taxon>Bacillati</taxon>
        <taxon>Actinomycetota</taxon>
        <taxon>Actinomycetes</taxon>
        <taxon>Pseudonocardiales</taxon>
        <taxon>Pseudonocardiaceae</taxon>
        <taxon>Amycolatopsis</taxon>
    </lineage>
</organism>
<dbReference type="RefSeq" id="WP_345401132.1">
    <property type="nucleotide sequence ID" value="NZ_BAABHG010000012.1"/>
</dbReference>
<dbReference type="Proteomes" id="UP001597419">
    <property type="component" value="Unassembled WGS sequence"/>
</dbReference>
<sequence>MWRPAVALACVLLLGACAGDDDTPPAMTDAKALADAVRTGTIAGRSAKFGTDVNAGAVKSKGQGQARFAEDGTALAMTTDVLGDPLELRLTQGKLFAKVPEGSRGDESGKPWIAVSPDGTDQFSQVLGGSLGQLAGQNDPLRTVGQLRAAGAITTAERVELDGTSVEHYWLKLDLEKLGGQLPAGLSAEAVAQLRGKAGAFGMELWVDDANRPRQIVLDLSPILTAAGAPDGASARITTRYTDWGSAVDVEPPPVEQVATTPG</sequence>
<dbReference type="PROSITE" id="PS51257">
    <property type="entry name" value="PROKAR_LIPOPROTEIN"/>
    <property type="match status" value="1"/>
</dbReference>
<name>A0ABW5GNC7_9PSEU</name>
<keyword evidence="3" id="KW-1185">Reference proteome</keyword>
<evidence type="ECO:0000256" key="1">
    <source>
        <dbReference type="SAM" id="SignalP"/>
    </source>
</evidence>
<protein>
    <recommendedName>
        <fullName evidence="4">Lipoprotein</fullName>
    </recommendedName>
</protein>
<evidence type="ECO:0000313" key="3">
    <source>
        <dbReference type="Proteomes" id="UP001597419"/>
    </source>
</evidence>
<comment type="caution">
    <text evidence="2">The sequence shown here is derived from an EMBL/GenBank/DDBJ whole genome shotgun (WGS) entry which is preliminary data.</text>
</comment>
<feature type="chain" id="PRO_5045812089" description="Lipoprotein" evidence="1">
    <location>
        <begin position="19"/>
        <end position="263"/>
    </location>
</feature>
<keyword evidence="1" id="KW-0732">Signal</keyword>
<evidence type="ECO:0008006" key="4">
    <source>
        <dbReference type="Google" id="ProtNLM"/>
    </source>
</evidence>